<protein>
    <submittedName>
        <fullName evidence="5">AraC family transcriptional regulator</fullName>
    </submittedName>
</protein>
<dbReference type="InterPro" id="IPR009057">
    <property type="entry name" value="Homeodomain-like_sf"/>
</dbReference>
<dbReference type="PROSITE" id="PS01124">
    <property type="entry name" value="HTH_ARAC_FAMILY_2"/>
    <property type="match status" value="1"/>
</dbReference>
<evidence type="ECO:0000256" key="2">
    <source>
        <dbReference type="ARBA" id="ARBA00023125"/>
    </source>
</evidence>
<dbReference type="Gene3D" id="1.10.10.60">
    <property type="entry name" value="Homeodomain-like"/>
    <property type="match status" value="2"/>
</dbReference>
<dbReference type="PROSITE" id="PS00041">
    <property type="entry name" value="HTH_ARAC_FAMILY_1"/>
    <property type="match status" value="1"/>
</dbReference>
<dbReference type="Pfam" id="PF02311">
    <property type="entry name" value="AraC_binding"/>
    <property type="match status" value="1"/>
</dbReference>
<dbReference type="InterPro" id="IPR014710">
    <property type="entry name" value="RmlC-like_jellyroll"/>
</dbReference>
<organism evidence="5 6">
    <name type="scientific">Comamonas terrae</name>
    <dbReference type="NCBI Taxonomy" id="673548"/>
    <lineage>
        <taxon>Bacteria</taxon>
        <taxon>Pseudomonadati</taxon>
        <taxon>Pseudomonadota</taxon>
        <taxon>Betaproteobacteria</taxon>
        <taxon>Burkholderiales</taxon>
        <taxon>Comamonadaceae</taxon>
        <taxon>Comamonas</taxon>
    </lineage>
</organism>
<dbReference type="InterPro" id="IPR018062">
    <property type="entry name" value="HTH_AraC-typ_CS"/>
</dbReference>
<feature type="domain" description="HTH araC/xylS-type" evidence="4">
    <location>
        <begin position="176"/>
        <end position="276"/>
    </location>
</feature>
<keyword evidence="2" id="KW-0238">DNA-binding</keyword>
<dbReference type="SUPFAM" id="SSF51182">
    <property type="entry name" value="RmlC-like cupins"/>
    <property type="match status" value="1"/>
</dbReference>
<dbReference type="Pfam" id="PF12833">
    <property type="entry name" value="HTH_18"/>
    <property type="match status" value="1"/>
</dbReference>
<dbReference type="RefSeq" id="WP_066472766.1">
    <property type="nucleotide sequence ID" value="NZ_BCNT01000003.1"/>
</dbReference>
<dbReference type="SMART" id="SM00342">
    <property type="entry name" value="HTH_ARAC"/>
    <property type="match status" value="1"/>
</dbReference>
<dbReference type="Proteomes" id="UP001597463">
    <property type="component" value="Unassembled WGS sequence"/>
</dbReference>
<sequence length="281" mass="30609">MPQPAAARLRKLPAASPDSIDFAPHEHAPLPMVGVAVDYPAGLKVEPHSHAQCQLLYAVQGVLEVRTRTSRWLVPPSKAVWLTPHVEHGLRMRGAVRVRSLLVNRELLAPAQRERLPAQDCVIGVSPLLRALITEVAHWPVDGQRGRRELLLVALLLEELGLPGEALFHLPWPASARLARVCEQLVAEPGDARLAEDWAAALGMSAKTFHRHFEKATGLGFGRWRQRARLLGSLPALLSGQPIVQVALQAGYESHSAYSLAFRSQMGMPPSAFAAQSRAAG</sequence>
<evidence type="ECO:0000259" key="4">
    <source>
        <dbReference type="PROSITE" id="PS01124"/>
    </source>
</evidence>
<dbReference type="SUPFAM" id="SSF46689">
    <property type="entry name" value="Homeodomain-like"/>
    <property type="match status" value="1"/>
</dbReference>
<keyword evidence="3" id="KW-0804">Transcription</keyword>
<gene>
    <name evidence="5" type="ORF">ACFSW6_02390</name>
</gene>
<accession>A0ABW5UJ59</accession>
<dbReference type="PANTHER" id="PTHR11019:SF159">
    <property type="entry name" value="TRANSCRIPTIONAL REGULATOR-RELATED"/>
    <property type="match status" value="1"/>
</dbReference>
<dbReference type="InterPro" id="IPR003313">
    <property type="entry name" value="AraC-bd"/>
</dbReference>
<reference evidence="6" key="1">
    <citation type="journal article" date="2019" name="Int. J. Syst. Evol. Microbiol.">
        <title>The Global Catalogue of Microorganisms (GCM) 10K type strain sequencing project: providing services to taxonomists for standard genome sequencing and annotation.</title>
        <authorList>
            <consortium name="The Broad Institute Genomics Platform"/>
            <consortium name="The Broad Institute Genome Sequencing Center for Infectious Disease"/>
            <person name="Wu L."/>
            <person name="Ma J."/>
        </authorList>
    </citation>
    <scope>NUCLEOTIDE SEQUENCE [LARGE SCALE GENOMIC DNA]</scope>
    <source>
        <strain evidence="6">TISTR 1906</strain>
    </source>
</reference>
<evidence type="ECO:0000256" key="3">
    <source>
        <dbReference type="ARBA" id="ARBA00023163"/>
    </source>
</evidence>
<comment type="caution">
    <text evidence="5">The sequence shown here is derived from an EMBL/GenBank/DDBJ whole genome shotgun (WGS) entry which is preliminary data.</text>
</comment>
<dbReference type="PANTHER" id="PTHR11019">
    <property type="entry name" value="HTH-TYPE TRANSCRIPTIONAL REGULATOR NIMR"/>
    <property type="match status" value="1"/>
</dbReference>
<dbReference type="CDD" id="cd06124">
    <property type="entry name" value="cupin_NimR-like_N"/>
    <property type="match status" value="1"/>
</dbReference>
<dbReference type="InterPro" id="IPR018060">
    <property type="entry name" value="HTH_AraC"/>
</dbReference>
<evidence type="ECO:0000256" key="1">
    <source>
        <dbReference type="ARBA" id="ARBA00023015"/>
    </source>
</evidence>
<keyword evidence="6" id="KW-1185">Reference proteome</keyword>
<evidence type="ECO:0000313" key="5">
    <source>
        <dbReference type="EMBL" id="MFD2752919.1"/>
    </source>
</evidence>
<name>A0ABW5UJ59_9BURK</name>
<evidence type="ECO:0000313" key="6">
    <source>
        <dbReference type="Proteomes" id="UP001597463"/>
    </source>
</evidence>
<proteinExistence type="predicted"/>
<dbReference type="EMBL" id="JBHUMV010000001">
    <property type="protein sequence ID" value="MFD2752919.1"/>
    <property type="molecule type" value="Genomic_DNA"/>
</dbReference>
<dbReference type="Gene3D" id="2.60.120.10">
    <property type="entry name" value="Jelly Rolls"/>
    <property type="match status" value="1"/>
</dbReference>
<keyword evidence="1" id="KW-0805">Transcription regulation</keyword>
<dbReference type="InterPro" id="IPR011051">
    <property type="entry name" value="RmlC_Cupin_sf"/>
</dbReference>